<dbReference type="EMBL" id="QPJI01000020">
    <property type="protein sequence ID" value="RCW62925.1"/>
    <property type="molecule type" value="Genomic_DNA"/>
</dbReference>
<dbReference type="AlphaFoldDB" id="A0A368X534"/>
<proteinExistence type="predicted"/>
<name>A0A368X534_MARNT</name>
<evidence type="ECO:0000313" key="2">
    <source>
        <dbReference type="Proteomes" id="UP000253647"/>
    </source>
</evidence>
<protein>
    <submittedName>
        <fullName evidence="1">Uncharacterized protein</fullName>
    </submittedName>
</protein>
<dbReference type="RefSeq" id="WP_114435407.1">
    <property type="nucleotide sequence ID" value="NZ_QPJI01000020.1"/>
</dbReference>
<gene>
    <name evidence="1" type="ORF">DET61_12047</name>
</gene>
<reference evidence="1 2" key="1">
    <citation type="submission" date="2018-07" db="EMBL/GenBank/DDBJ databases">
        <title>Freshwater and sediment microbial communities from various areas in North America, analyzing microbe dynamics in response to fracking.</title>
        <authorList>
            <person name="Lamendella R."/>
        </authorList>
    </citation>
    <scope>NUCLEOTIDE SEQUENCE [LARGE SCALE GENOMIC DNA]</scope>
    <source>
        <strain evidence="1 2">105B</strain>
    </source>
</reference>
<comment type="caution">
    <text evidence="1">The sequence shown here is derived from an EMBL/GenBank/DDBJ whole genome shotgun (WGS) entry which is preliminary data.</text>
</comment>
<evidence type="ECO:0000313" key="1">
    <source>
        <dbReference type="EMBL" id="RCW62925.1"/>
    </source>
</evidence>
<sequence>MRANNSGKKVDLTSVLQDVDDEVREVHASVSESAIRDQQINMMMLSRMHQVCAEEPAKAAFKYNLPTDVVELIAESGPDFYMKIQPLADKFMFDLSRNADILRRALKSETTLQSRFYQVGRMYSADISEQKTGKVA</sequence>
<accession>A0A368X534</accession>
<dbReference type="Proteomes" id="UP000253647">
    <property type="component" value="Unassembled WGS sequence"/>
</dbReference>
<organism evidence="1 2">
    <name type="scientific">Marinobacter nauticus</name>
    <name type="common">Marinobacter hydrocarbonoclasticus</name>
    <name type="synonym">Marinobacter aquaeolei</name>
    <dbReference type="NCBI Taxonomy" id="2743"/>
    <lineage>
        <taxon>Bacteria</taxon>
        <taxon>Pseudomonadati</taxon>
        <taxon>Pseudomonadota</taxon>
        <taxon>Gammaproteobacteria</taxon>
        <taxon>Pseudomonadales</taxon>
        <taxon>Marinobacteraceae</taxon>
        <taxon>Marinobacter</taxon>
    </lineage>
</organism>